<dbReference type="RefSeq" id="WP_185670849.1">
    <property type="nucleotide sequence ID" value="NZ_JACJVP010000032.1"/>
</dbReference>
<proteinExistence type="predicted"/>
<protein>
    <recommendedName>
        <fullName evidence="1">Mor transcription activator domain-containing protein</fullName>
    </recommendedName>
</protein>
<dbReference type="EMBL" id="JACJVP010000032">
    <property type="protein sequence ID" value="MBB6673002.1"/>
    <property type="molecule type" value="Genomic_DNA"/>
</dbReference>
<accession>A0A7X0RSQ6</accession>
<comment type="caution">
    <text evidence="2">The sequence shown here is derived from an EMBL/GenBank/DDBJ whole genome shotgun (WGS) entry which is preliminary data.</text>
</comment>
<reference evidence="2 3" key="1">
    <citation type="submission" date="2020-08" db="EMBL/GenBank/DDBJ databases">
        <title>Cohnella phylogeny.</title>
        <authorList>
            <person name="Dunlap C."/>
        </authorList>
    </citation>
    <scope>NUCLEOTIDE SEQUENCE [LARGE SCALE GENOMIC DNA]</scope>
    <source>
        <strain evidence="2 3">DSM 28246</strain>
    </source>
</reference>
<dbReference type="Pfam" id="PF08765">
    <property type="entry name" value="Mor"/>
    <property type="match status" value="1"/>
</dbReference>
<gene>
    <name evidence="2" type="ORF">H7C19_20175</name>
</gene>
<dbReference type="PANTHER" id="PTHR37812">
    <property type="entry name" value="MU-LIKE PROPHAGE FLUMU PROTEIN C"/>
    <property type="match status" value="1"/>
</dbReference>
<dbReference type="PANTHER" id="PTHR37812:SF1">
    <property type="entry name" value="MU-LIKE PROPHAGE FLUMU PROTEIN C"/>
    <property type="match status" value="1"/>
</dbReference>
<evidence type="ECO:0000313" key="3">
    <source>
        <dbReference type="Proteomes" id="UP000547209"/>
    </source>
</evidence>
<keyword evidence="3" id="KW-1185">Reference proteome</keyword>
<dbReference type="AlphaFoldDB" id="A0A7X0RSQ6"/>
<dbReference type="InterPro" id="IPR009057">
    <property type="entry name" value="Homeodomain-like_sf"/>
</dbReference>
<feature type="domain" description="Mor transcription activator" evidence="1">
    <location>
        <begin position="21"/>
        <end position="103"/>
    </location>
</feature>
<evidence type="ECO:0000259" key="1">
    <source>
        <dbReference type="Pfam" id="PF08765"/>
    </source>
</evidence>
<dbReference type="Proteomes" id="UP000547209">
    <property type="component" value="Unassembled WGS sequence"/>
</dbReference>
<dbReference type="Gene3D" id="1.10.10.60">
    <property type="entry name" value="Homeodomain-like"/>
    <property type="match status" value="1"/>
</dbReference>
<dbReference type="SUPFAM" id="SSF46689">
    <property type="entry name" value="Homeodomain-like"/>
    <property type="match status" value="1"/>
</dbReference>
<name>A0A7X0RSQ6_9BACL</name>
<evidence type="ECO:0000313" key="2">
    <source>
        <dbReference type="EMBL" id="MBB6673002.1"/>
    </source>
</evidence>
<organism evidence="2 3">
    <name type="scientific">Cohnella nanjingensis</name>
    <dbReference type="NCBI Taxonomy" id="1387779"/>
    <lineage>
        <taxon>Bacteria</taxon>
        <taxon>Bacillati</taxon>
        <taxon>Bacillota</taxon>
        <taxon>Bacilli</taxon>
        <taxon>Bacillales</taxon>
        <taxon>Paenibacillaceae</taxon>
        <taxon>Cohnella</taxon>
    </lineage>
</organism>
<sequence>MSIVEHWVNDIRPEDLPDPYNNIALEIGVDQTMKIALRFGGTQVYFPKYDSVLSNARDRQIRKEYDGYNTKELALKFNLTENWVRSIVRGKSPEEDLDQNQLKLFDDDPL</sequence>
<dbReference type="InterPro" id="IPR014875">
    <property type="entry name" value="Mor_transcription_activator"/>
</dbReference>
<dbReference type="InterPro" id="IPR052411">
    <property type="entry name" value="c-mor_Regulatory_Protein"/>
</dbReference>